<feature type="domain" description="RNase H type-1" evidence="1">
    <location>
        <begin position="37"/>
        <end position="141"/>
    </location>
</feature>
<sequence>MEDSPSSNQNTPMPDITSISPEPIINNNVHVLCYSVKTTGGVAGAGAVIYNGINRKDVIWEKSYNLGKCITHNIAHYTALLKGLEAAHSLGISNIIIENNNYLIGKQVLGEFQCKNEKLRPFYQNVVQMKNTVFDCFDVYTVKDVDSRVRHLAQTAAEVI</sequence>
<dbReference type="Pfam" id="PF13456">
    <property type="entry name" value="RVT_3"/>
    <property type="match status" value="1"/>
</dbReference>
<dbReference type="InterPro" id="IPR012337">
    <property type="entry name" value="RNaseH-like_sf"/>
</dbReference>
<dbReference type="InterPro" id="IPR002156">
    <property type="entry name" value="RNaseH_domain"/>
</dbReference>
<reference evidence="2" key="1">
    <citation type="submission" date="2021-01" db="EMBL/GenBank/DDBJ databases">
        <authorList>
            <person name="Corre E."/>
            <person name="Pelletier E."/>
            <person name="Niang G."/>
            <person name="Scheremetjew M."/>
            <person name="Finn R."/>
            <person name="Kale V."/>
            <person name="Holt S."/>
            <person name="Cochrane G."/>
            <person name="Meng A."/>
            <person name="Brown T."/>
            <person name="Cohen L."/>
        </authorList>
    </citation>
    <scope>NUCLEOTIDE SEQUENCE</scope>
    <source>
        <strain evidence="2">CCAP1064/1</strain>
    </source>
</reference>
<dbReference type="EMBL" id="HBEL01022178">
    <property type="protein sequence ID" value="CAD8414249.1"/>
    <property type="molecule type" value="Transcribed_RNA"/>
</dbReference>
<dbReference type="GO" id="GO:0003676">
    <property type="term" value="F:nucleic acid binding"/>
    <property type="evidence" value="ECO:0007669"/>
    <property type="project" value="InterPro"/>
</dbReference>
<name>A0A7S0GDT1_9STRA</name>
<evidence type="ECO:0000259" key="1">
    <source>
        <dbReference type="Pfam" id="PF13456"/>
    </source>
</evidence>
<accession>A0A7S0GDT1</accession>
<gene>
    <name evidence="2" type="ORF">PINE0816_LOCUS10382</name>
</gene>
<dbReference type="SUPFAM" id="SSF53098">
    <property type="entry name" value="Ribonuclease H-like"/>
    <property type="match status" value="1"/>
</dbReference>
<evidence type="ECO:0000313" key="2">
    <source>
        <dbReference type="EMBL" id="CAD8414249.1"/>
    </source>
</evidence>
<organism evidence="2">
    <name type="scientific">Proboscia inermis</name>
    <dbReference type="NCBI Taxonomy" id="420281"/>
    <lineage>
        <taxon>Eukaryota</taxon>
        <taxon>Sar</taxon>
        <taxon>Stramenopiles</taxon>
        <taxon>Ochrophyta</taxon>
        <taxon>Bacillariophyta</taxon>
        <taxon>Coscinodiscophyceae</taxon>
        <taxon>Rhizosoleniophycidae</taxon>
        <taxon>Rhizosoleniales</taxon>
        <taxon>Rhizosoleniaceae</taxon>
        <taxon>Proboscia</taxon>
    </lineage>
</organism>
<proteinExistence type="predicted"/>
<dbReference type="Gene3D" id="3.30.420.10">
    <property type="entry name" value="Ribonuclease H-like superfamily/Ribonuclease H"/>
    <property type="match status" value="1"/>
</dbReference>
<protein>
    <recommendedName>
        <fullName evidence="1">RNase H type-1 domain-containing protein</fullName>
    </recommendedName>
</protein>
<dbReference type="GO" id="GO:0004523">
    <property type="term" value="F:RNA-DNA hybrid ribonuclease activity"/>
    <property type="evidence" value="ECO:0007669"/>
    <property type="project" value="InterPro"/>
</dbReference>
<dbReference type="AlphaFoldDB" id="A0A7S0GDT1"/>
<dbReference type="InterPro" id="IPR036397">
    <property type="entry name" value="RNaseH_sf"/>
</dbReference>